<keyword evidence="1" id="KW-0472">Membrane</keyword>
<gene>
    <name evidence="2" type="ORF">HID58_061837</name>
</gene>
<sequence length="66" mass="7872">MMTRGEERKRDGEKPTKYFGKWPLKYVYGIQIVLFCVALLDVRLWSTIFKFLNLTKRSVAEKNKET</sequence>
<organism evidence="2 3">
    <name type="scientific">Brassica napus</name>
    <name type="common">Rape</name>
    <dbReference type="NCBI Taxonomy" id="3708"/>
    <lineage>
        <taxon>Eukaryota</taxon>
        <taxon>Viridiplantae</taxon>
        <taxon>Streptophyta</taxon>
        <taxon>Embryophyta</taxon>
        <taxon>Tracheophyta</taxon>
        <taxon>Spermatophyta</taxon>
        <taxon>Magnoliopsida</taxon>
        <taxon>eudicotyledons</taxon>
        <taxon>Gunneridae</taxon>
        <taxon>Pentapetalae</taxon>
        <taxon>rosids</taxon>
        <taxon>malvids</taxon>
        <taxon>Brassicales</taxon>
        <taxon>Brassicaceae</taxon>
        <taxon>Brassiceae</taxon>
        <taxon>Brassica</taxon>
    </lineage>
</organism>
<dbReference type="Proteomes" id="UP000824890">
    <property type="component" value="Unassembled WGS sequence"/>
</dbReference>
<name>A0ABQ8A0M3_BRANA</name>
<keyword evidence="1" id="KW-0812">Transmembrane</keyword>
<reference evidence="2 3" key="1">
    <citation type="submission" date="2021-05" db="EMBL/GenBank/DDBJ databases">
        <title>Genome Assembly of Synthetic Allotetraploid Brassica napus Reveals Homoeologous Exchanges between Subgenomes.</title>
        <authorList>
            <person name="Davis J.T."/>
        </authorList>
    </citation>
    <scope>NUCLEOTIDE SEQUENCE [LARGE SCALE GENOMIC DNA]</scope>
    <source>
        <strain evidence="3">cv. Da-Ae</strain>
        <tissue evidence="2">Seedling</tissue>
    </source>
</reference>
<dbReference type="EMBL" id="JAGKQM010000014">
    <property type="protein sequence ID" value="KAH0885741.1"/>
    <property type="molecule type" value="Genomic_DNA"/>
</dbReference>
<keyword evidence="3" id="KW-1185">Reference proteome</keyword>
<protein>
    <submittedName>
        <fullName evidence="2">Uncharacterized protein</fullName>
    </submittedName>
</protein>
<keyword evidence="1" id="KW-1133">Transmembrane helix</keyword>
<proteinExistence type="predicted"/>
<comment type="caution">
    <text evidence="2">The sequence shown here is derived from an EMBL/GenBank/DDBJ whole genome shotgun (WGS) entry which is preliminary data.</text>
</comment>
<feature type="transmembrane region" description="Helical" evidence="1">
    <location>
        <begin position="26"/>
        <end position="45"/>
    </location>
</feature>
<evidence type="ECO:0000313" key="3">
    <source>
        <dbReference type="Proteomes" id="UP000824890"/>
    </source>
</evidence>
<evidence type="ECO:0000313" key="2">
    <source>
        <dbReference type="EMBL" id="KAH0885741.1"/>
    </source>
</evidence>
<accession>A0ABQ8A0M3</accession>
<evidence type="ECO:0000256" key="1">
    <source>
        <dbReference type="SAM" id="Phobius"/>
    </source>
</evidence>